<evidence type="ECO:0000313" key="2">
    <source>
        <dbReference type="EMBL" id="SDE89708.1"/>
    </source>
</evidence>
<sequence length="252" mass="27892">MINATPQESCPAPALSVVVPAYNEAENLRPVIEETLKKLKDSPDLPSFEIIIVDDGSTDETAFVAEYLERQHPEVMIRKHRNNQGYGSALNTGYSVSSGSFVTTLPADGEIPPSEALRLYALRRQADVITSSRSAEDPTIEQTVRPLSRRFLSAGLRYLSIFVLGVDPVGKEGPLLLRGDLARGTELWSRTGLVQIELILKCRKKGCSFGSGQIFFRRRLSGSSKVANLRTIILYLLEMLKVKAMLLLNKPF</sequence>
<dbReference type="RefSeq" id="WP_092787738.1">
    <property type="nucleotide sequence ID" value="NZ_FNAP01000015.1"/>
</dbReference>
<protein>
    <submittedName>
        <fullName evidence="2">Glycosyltransferase involved in cell wall bisynthesis</fullName>
    </submittedName>
</protein>
<dbReference type="STRING" id="69960.SAMN05421720_11530"/>
<evidence type="ECO:0000313" key="3">
    <source>
        <dbReference type="Proteomes" id="UP000199412"/>
    </source>
</evidence>
<organism evidence="2 3">
    <name type="scientific">Rhodospira trueperi</name>
    <dbReference type="NCBI Taxonomy" id="69960"/>
    <lineage>
        <taxon>Bacteria</taxon>
        <taxon>Pseudomonadati</taxon>
        <taxon>Pseudomonadota</taxon>
        <taxon>Alphaproteobacteria</taxon>
        <taxon>Rhodospirillales</taxon>
        <taxon>Rhodospirillaceae</taxon>
        <taxon>Rhodospira</taxon>
    </lineage>
</organism>
<dbReference type="CDD" id="cd04179">
    <property type="entry name" value="DPM_DPG-synthase_like"/>
    <property type="match status" value="1"/>
</dbReference>
<keyword evidence="3" id="KW-1185">Reference proteome</keyword>
<dbReference type="InterPro" id="IPR029044">
    <property type="entry name" value="Nucleotide-diphossugar_trans"/>
</dbReference>
<evidence type="ECO:0000259" key="1">
    <source>
        <dbReference type="Pfam" id="PF00535"/>
    </source>
</evidence>
<reference evidence="2 3" key="1">
    <citation type="submission" date="2016-10" db="EMBL/GenBank/DDBJ databases">
        <authorList>
            <person name="de Groot N.N."/>
        </authorList>
    </citation>
    <scope>NUCLEOTIDE SEQUENCE [LARGE SCALE GENOMIC DNA]</scope>
    <source>
        <strain evidence="2 3">ATCC 700224</strain>
    </source>
</reference>
<dbReference type="AlphaFoldDB" id="A0A1G7GNG1"/>
<dbReference type="Pfam" id="PF00535">
    <property type="entry name" value="Glycos_transf_2"/>
    <property type="match status" value="1"/>
</dbReference>
<dbReference type="Proteomes" id="UP000199412">
    <property type="component" value="Unassembled WGS sequence"/>
</dbReference>
<name>A0A1G7GNG1_9PROT</name>
<proteinExistence type="predicted"/>
<feature type="domain" description="Glycosyltransferase 2-like" evidence="1">
    <location>
        <begin position="16"/>
        <end position="143"/>
    </location>
</feature>
<dbReference type="PANTHER" id="PTHR48090:SF7">
    <property type="entry name" value="RFBJ PROTEIN"/>
    <property type="match status" value="1"/>
</dbReference>
<dbReference type="PANTHER" id="PTHR48090">
    <property type="entry name" value="UNDECAPRENYL-PHOSPHATE 4-DEOXY-4-FORMAMIDO-L-ARABINOSE TRANSFERASE-RELATED"/>
    <property type="match status" value="1"/>
</dbReference>
<gene>
    <name evidence="2" type="ORF">SAMN05421720_11530</name>
</gene>
<dbReference type="OrthoDB" id="9807795at2"/>
<keyword evidence="2" id="KW-0808">Transferase</keyword>
<dbReference type="EMBL" id="FNAP01000015">
    <property type="protein sequence ID" value="SDE89708.1"/>
    <property type="molecule type" value="Genomic_DNA"/>
</dbReference>
<accession>A0A1G7GNG1</accession>
<dbReference type="InterPro" id="IPR001173">
    <property type="entry name" value="Glyco_trans_2-like"/>
</dbReference>
<dbReference type="Gene3D" id="3.90.550.10">
    <property type="entry name" value="Spore Coat Polysaccharide Biosynthesis Protein SpsA, Chain A"/>
    <property type="match status" value="1"/>
</dbReference>
<dbReference type="GO" id="GO:0016740">
    <property type="term" value="F:transferase activity"/>
    <property type="evidence" value="ECO:0007669"/>
    <property type="project" value="UniProtKB-KW"/>
</dbReference>
<dbReference type="InterPro" id="IPR050256">
    <property type="entry name" value="Glycosyltransferase_2"/>
</dbReference>
<dbReference type="SUPFAM" id="SSF53448">
    <property type="entry name" value="Nucleotide-diphospho-sugar transferases"/>
    <property type="match status" value="1"/>
</dbReference>